<reference evidence="1" key="1">
    <citation type="submission" date="2014-09" db="EMBL/GenBank/DDBJ databases">
        <authorList>
            <person name="Magalhaes I.L.F."/>
            <person name="Oliveira U."/>
            <person name="Santos F.R."/>
            <person name="Vidigal T.H.D.A."/>
            <person name="Brescovit A.D."/>
            <person name="Santos A.J."/>
        </authorList>
    </citation>
    <scope>NUCLEOTIDE SEQUENCE</scope>
    <source>
        <tissue evidence="1">Shoot tissue taken approximately 20 cm above the soil surface</tissue>
    </source>
</reference>
<accession>A0A0A9BMT1</accession>
<sequence length="26" mass="3009">MELIQSSAYITCMVHHNFQTVMCHSP</sequence>
<proteinExistence type="predicted"/>
<dbReference type="EMBL" id="GBRH01235360">
    <property type="protein sequence ID" value="JAD62535.1"/>
    <property type="molecule type" value="Transcribed_RNA"/>
</dbReference>
<organism evidence="1">
    <name type="scientific">Arundo donax</name>
    <name type="common">Giant reed</name>
    <name type="synonym">Donax arundinaceus</name>
    <dbReference type="NCBI Taxonomy" id="35708"/>
    <lineage>
        <taxon>Eukaryota</taxon>
        <taxon>Viridiplantae</taxon>
        <taxon>Streptophyta</taxon>
        <taxon>Embryophyta</taxon>
        <taxon>Tracheophyta</taxon>
        <taxon>Spermatophyta</taxon>
        <taxon>Magnoliopsida</taxon>
        <taxon>Liliopsida</taxon>
        <taxon>Poales</taxon>
        <taxon>Poaceae</taxon>
        <taxon>PACMAD clade</taxon>
        <taxon>Arundinoideae</taxon>
        <taxon>Arundineae</taxon>
        <taxon>Arundo</taxon>
    </lineage>
</organism>
<protein>
    <submittedName>
        <fullName evidence="1">Uncharacterized protein</fullName>
    </submittedName>
</protein>
<name>A0A0A9BMT1_ARUDO</name>
<evidence type="ECO:0000313" key="1">
    <source>
        <dbReference type="EMBL" id="JAD62535.1"/>
    </source>
</evidence>
<dbReference type="AlphaFoldDB" id="A0A0A9BMT1"/>
<reference evidence="1" key="2">
    <citation type="journal article" date="2015" name="Data Brief">
        <title>Shoot transcriptome of the giant reed, Arundo donax.</title>
        <authorList>
            <person name="Barrero R.A."/>
            <person name="Guerrero F.D."/>
            <person name="Moolhuijzen P."/>
            <person name="Goolsby J.A."/>
            <person name="Tidwell J."/>
            <person name="Bellgard S.E."/>
            <person name="Bellgard M.I."/>
        </authorList>
    </citation>
    <scope>NUCLEOTIDE SEQUENCE</scope>
    <source>
        <tissue evidence="1">Shoot tissue taken approximately 20 cm above the soil surface</tissue>
    </source>
</reference>